<dbReference type="InterPro" id="IPR036426">
    <property type="entry name" value="Bulb-type_lectin_dom_sf"/>
</dbReference>
<dbReference type="RefSeq" id="WP_209705044.1">
    <property type="nucleotide sequence ID" value="NZ_JAFIDA010000001.1"/>
</dbReference>
<evidence type="ECO:0000313" key="2">
    <source>
        <dbReference type="EMBL" id="MBP1326081.1"/>
    </source>
</evidence>
<sequence length="537" mass="57587">MTNSWVPAPTFTYQWGREVGSKRTTIAGATESSYVPVAADRGARLFVEVTGASAGYASVTRTSPRTKTVLGKLTKTARPKITGVLEAGKKLTTTTGTWSNKGVKVSVRWQRNGVDIPAATKTTYTLVAADRGKKITVRSTATLTGYANSYATSAERAVPRVLKSAGPKITGSSSKLHNRVAVDTGTWTTGTKLTYQWYRDGKKISGATSSKYKLKMADQCRAVSVKVTGRKSGYLTKSRVSSKRDYVACVNATGPKIRAGQKIGSGKQIRSANQKHRIRVERSGVLLVGNHGRTRFSVTGAASSQLVLYRDGNLVLKQNGKTQWSSRTSGKGVTYGKMHNNGDFSLHTANGNKVWSLSTASAHRHNNHGVGLLTQTDPRWAHQWIGGRPFGPVGCVPTAFAMAAQSYGVWVDPPTVGVQMHQHSDFNRGHDGAGSKSIVSAAKQNSLMVTPLHSPNAISKALRNNQPVIGLVRGPGQITRPGSTHAIVLTGYSGGNTTLLNPWGGIPNQTWSVTTLWHWQSHDPLDSNAGALFWAIG</sequence>
<evidence type="ECO:0000259" key="1">
    <source>
        <dbReference type="Pfam" id="PF13529"/>
    </source>
</evidence>
<dbReference type="InterPro" id="IPR039564">
    <property type="entry name" value="Peptidase_C39-like"/>
</dbReference>
<dbReference type="Pfam" id="PF13529">
    <property type="entry name" value="Peptidase_C39_2"/>
    <property type="match status" value="1"/>
</dbReference>
<keyword evidence="3" id="KW-1185">Reference proteome</keyword>
<organism evidence="2 3">
    <name type="scientific">Leucobacter exalbidus</name>
    <dbReference type="NCBI Taxonomy" id="662960"/>
    <lineage>
        <taxon>Bacteria</taxon>
        <taxon>Bacillati</taxon>
        <taxon>Actinomycetota</taxon>
        <taxon>Actinomycetes</taxon>
        <taxon>Micrococcales</taxon>
        <taxon>Microbacteriaceae</taxon>
        <taxon>Leucobacter</taxon>
    </lineage>
</organism>
<feature type="domain" description="Peptidase C39-like" evidence="1">
    <location>
        <begin position="375"/>
        <end position="498"/>
    </location>
</feature>
<dbReference type="Gene3D" id="3.90.70.10">
    <property type="entry name" value="Cysteine proteinases"/>
    <property type="match status" value="1"/>
</dbReference>
<dbReference type="AlphaFoldDB" id="A0A940PXP4"/>
<reference evidence="2" key="1">
    <citation type="submission" date="2021-02" db="EMBL/GenBank/DDBJ databases">
        <title>Sequencing the genomes of 1000 actinobacteria strains.</title>
        <authorList>
            <person name="Klenk H.-P."/>
        </authorList>
    </citation>
    <scope>NUCLEOTIDE SEQUENCE</scope>
    <source>
        <strain evidence="2">DSM 22850</strain>
    </source>
</reference>
<dbReference type="Proteomes" id="UP000675163">
    <property type="component" value="Unassembled WGS sequence"/>
</dbReference>
<dbReference type="Gene3D" id="2.60.40.2700">
    <property type="match status" value="3"/>
</dbReference>
<name>A0A940PXP4_9MICO</name>
<proteinExistence type="predicted"/>
<dbReference type="SUPFAM" id="SSF51110">
    <property type="entry name" value="alpha-D-mannose-specific plant lectins"/>
    <property type="match status" value="1"/>
</dbReference>
<dbReference type="Gene3D" id="2.90.10.10">
    <property type="entry name" value="Bulb-type lectin domain"/>
    <property type="match status" value="1"/>
</dbReference>
<protein>
    <recommendedName>
        <fullName evidence="1">Peptidase C39-like domain-containing protein</fullName>
    </recommendedName>
</protein>
<comment type="caution">
    <text evidence="2">The sequence shown here is derived from an EMBL/GenBank/DDBJ whole genome shotgun (WGS) entry which is preliminary data.</text>
</comment>
<accession>A0A940PXP4</accession>
<dbReference type="EMBL" id="JAFIDA010000001">
    <property type="protein sequence ID" value="MBP1326081.1"/>
    <property type="molecule type" value="Genomic_DNA"/>
</dbReference>
<evidence type="ECO:0000313" key="3">
    <source>
        <dbReference type="Proteomes" id="UP000675163"/>
    </source>
</evidence>
<gene>
    <name evidence="2" type="ORF">JOF28_001313</name>
</gene>